<dbReference type="EC" id="5.3.1.1" evidence="5 12"/>
<dbReference type="PANTHER" id="PTHR21139:SF42">
    <property type="entry name" value="TRIOSEPHOSPHATE ISOMERASE"/>
    <property type="match status" value="1"/>
</dbReference>
<comment type="similarity">
    <text evidence="3 12 13">Belongs to the triosephosphate isomerase family.</text>
</comment>
<comment type="caution">
    <text evidence="14">The sequence shown here is derived from an EMBL/GenBank/DDBJ whole genome shotgun (WGS) entry which is preliminary data.</text>
</comment>
<dbReference type="Gene3D" id="3.20.20.70">
    <property type="entry name" value="Aldolase class I"/>
    <property type="match status" value="1"/>
</dbReference>
<dbReference type="AlphaFoldDB" id="A0A2N3VIE8"/>
<keyword evidence="10 12" id="KW-0413">Isomerase</keyword>
<reference evidence="14 15" key="1">
    <citation type="submission" date="2017-12" db="EMBL/GenBank/DDBJ databases">
        <title>Sequencing the genomes of 1000 Actinobacteria strains.</title>
        <authorList>
            <person name="Klenk H.-P."/>
        </authorList>
    </citation>
    <scope>NUCLEOTIDE SEQUENCE [LARGE SCALE GENOMIC DNA]</scope>
    <source>
        <strain evidence="14 15">DSM 44489</strain>
    </source>
</reference>
<feature type="binding site" evidence="12">
    <location>
        <position position="219"/>
    </location>
    <ligand>
        <name>substrate</name>
    </ligand>
</feature>
<dbReference type="PROSITE" id="PS51440">
    <property type="entry name" value="TIM_2"/>
    <property type="match status" value="1"/>
</dbReference>
<keyword evidence="8 12" id="KW-0963">Cytoplasm</keyword>
<dbReference type="HAMAP" id="MF_00147_B">
    <property type="entry name" value="TIM_B"/>
    <property type="match status" value="1"/>
</dbReference>
<evidence type="ECO:0000256" key="6">
    <source>
        <dbReference type="ARBA" id="ARBA00019397"/>
    </source>
</evidence>
<dbReference type="OrthoDB" id="9809429at2"/>
<feature type="binding site" evidence="12">
    <location>
        <begin position="11"/>
        <end position="13"/>
    </location>
    <ligand>
        <name>substrate</name>
    </ligand>
</feature>
<evidence type="ECO:0000256" key="5">
    <source>
        <dbReference type="ARBA" id="ARBA00011940"/>
    </source>
</evidence>
<dbReference type="SUPFAM" id="SSF51351">
    <property type="entry name" value="Triosephosphate isomerase (TIM)"/>
    <property type="match status" value="1"/>
</dbReference>
<evidence type="ECO:0000256" key="13">
    <source>
        <dbReference type="RuleBase" id="RU363013"/>
    </source>
</evidence>
<dbReference type="FunFam" id="3.20.20.70:FF:000020">
    <property type="entry name" value="Triosephosphate isomerase"/>
    <property type="match status" value="1"/>
</dbReference>
<evidence type="ECO:0000256" key="10">
    <source>
        <dbReference type="ARBA" id="ARBA00023235"/>
    </source>
</evidence>
<dbReference type="GeneID" id="97469667"/>
<accession>A0A2N3VIE8</accession>
<evidence type="ECO:0000256" key="7">
    <source>
        <dbReference type="ARBA" id="ARBA00022432"/>
    </source>
</evidence>
<feature type="binding site" evidence="12">
    <location>
        <position position="179"/>
    </location>
    <ligand>
        <name>substrate</name>
    </ligand>
</feature>
<proteinExistence type="inferred from homology"/>
<feature type="binding site" evidence="12">
    <location>
        <begin position="240"/>
        <end position="241"/>
    </location>
    <ligand>
        <name>substrate</name>
    </ligand>
</feature>
<organism evidence="14 15">
    <name type="scientific">Nocardia fluminea</name>
    <dbReference type="NCBI Taxonomy" id="134984"/>
    <lineage>
        <taxon>Bacteria</taxon>
        <taxon>Bacillati</taxon>
        <taxon>Actinomycetota</taxon>
        <taxon>Actinomycetes</taxon>
        <taxon>Mycobacteriales</taxon>
        <taxon>Nocardiaceae</taxon>
        <taxon>Nocardia</taxon>
    </lineage>
</organism>
<dbReference type="CDD" id="cd00311">
    <property type="entry name" value="TIM"/>
    <property type="match status" value="1"/>
</dbReference>
<gene>
    <name evidence="12" type="primary">tpiA</name>
    <name evidence="14" type="ORF">ATK86_5849</name>
</gene>
<dbReference type="Pfam" id="PF00121">
    <property type="entry name" value="TIM"/>
    <property type="match status" value="1"/>
</dbReference>
<dbReference type="PROSITE" id="PS00171">
    <property type="entry name" value="TIM_1"/>
    <property type="match status" value="1"/>
</dbReference>
<evidence type="ECO:0000256" key="3">
    <source>
        <dbReference type="ARBA" id="ARBA00007422"/>
    </source>
</evidence>
<evidence type="ECO:0000256" key="12">
    <source>
        <dbReference type="HAMAP-Rule" id="MF_00147"/>
    </source>
</evidence>
<dbReference type="GO" id="GO:0046166">
    <property type="term" value="P:glyceraldehyde-3-phosphate biosynthetic process"/>
    <property type="evidence" value="ECO:0007669"/>
    <property type="project" value="TreeGrafter"/>
</dbReference>
<dbReference type="PANTHER" id="PTHR21139">
    <property type="entry name" value="TRIOSEPHOSPHATE ISOMERASE"/>
    <property type="match status" value="1"/>
</dbReference>
<evidence type="ECO:0000313" key="15">
    <source>
        <dbReference type="Proteomes" id="UP000233766"/>
    </source>
</evidence>
<evidence type="ECO:0000256" key="9">
    <source>
        <dbReference type="ARBA" id="ARBA00023152"/>
    </source>
</evidence>
<comment type="catalytic activity">
    <reaction evidence="1 12 13">
        <text>D-glyceraldehyde 3-phosphate = dihydroxyacetone phosphate</text>
        <dbReference type="Rhea" id="RHEA:18585"/>
        <dbReference type="ChEBI" id="CHEBI:57642"/>
        <dbReference type="ChEBI" id="CHEBI:59776"/>
        <dbReference type="EC" id="5.3.1.1"/>
    </reaction>
</comment>
<comment type="subcellular location">
    <subcellularLocation>
        <location evidence="12 13">Cytoplasm</location>
    </subcellularLocation>
</comment>
<comment type="pathway">
    <text evidence="2 12 13">Carbohydrate biosynthesis; gluconeogenesis.</text>
</comment>
<keyword evidence="15" id="KW-1185">Reference proteome</keyword>
<evidence type="ECO:0000256" key="8">
    <source>
        <dbReference type="ARBA" id="ARBA00022490"/>
    </source>
</evidence>
<dbReference type="UniPathway" id="UPA00138"/>
<evidence type="ECO:0000313" key="14">
    <source>
        <dbReference type="EMBL" id="PKV81384.1"/>
    </source>
</evidence>
<dbReference type="RefSeq" id="WP_101467121.1">
    <property type="nucleotide sequence ID" value="NZ_JBEZZV010000002.1"/>
</dbReference>
<dbReference type="UniPathway" id="UPA00109">
    <property type="reaction ID" value="UER00189"/>
</dbReference>
<dbReference type="InterPro" id="IPR022896">
    <property type="entry name" value="TrioseP_Isoase_bac/euk"/>
</dbReference>
<dbReference type="Proteomes" id="UP000233766">
    <property type="component" value="Unassembled WGS sequence"/>
</dbReference>
<keyword evidence="7 12" id="KW-0312">Gluconeogenesis</keyword>
<dbReference type="NCBIfam" id="TIGR00419">
    <property type="entry name" value="tim"/>
    <property type="match status" value="1"/>
</dbReference>
<feature type="active site" description="Proton acceptor" evidence="12">
    <location>
        <position position="173"/>
    </location>
</feature>
<comment type="subunit">
    <text evidence="4 12 13">Homodimer.</text>
</comment>
<dbReference type="GO" id="GO:0005829">
    <property type="term" value="C:cytosol"/>
    <property type="evidence" value="ECO:0007669"/>
    <property type="project" value="TreeGrafter"/>
</dbReference>
<dbReference type="InterPro" id="IPR013785">
    <property type="entry name" value="Aldolase_TIM"/>
</dbReference>
<dbReference type="GO" id="GO:0004807">
    <property type="term" value="F:triose-phosphate isomerase activity"/>
    <property type="evidence" value="ECO:0007669"/>
    <property type="project" value="UniProtKB-UniRule"/>
</dbReference>
<name>A0A2N3VIE8_9NOCA</name>
<dbReference type="InterPro" id="IPR000652">
    <property type="entry name" value="Triosephosphate_isomerase"/>
</dbReference>
<keyword evidence="9 12" id="KW-0324">Glycolysis</keyword>
<evidence type="ECO:0000256" key="4">
    <source>
        <dbReference type="ARBA" id="ARBA00011738"/>
    </source>
</evidence>
<evidence type="ECO:0000256" key="11">
    <source>
        <dbReference type="ARBA" id="ARBA00055680"/>
    </source>
</evidence>
<evidence type="ECO:0000256" key="2">
    <source>
        <dbReference type="ARBA" id="ARBA00004742"/>
    </source>
</evidence>
<evidence type="ECO:0000256" key="1">
    <source>
        <dbReference type="ARBA" id="ARBA00000474"/>
    </source>
</evidence>
<dbReference type="GO" id="GO:0006094">
    <property type="term" value="P:gluconeogenesis"/>
    <property type="evidence" value="ECO:0007669"/>
    <property type="project" value="UniProtKB-UniRule"/>
</dbReference>
<protein>
    <recommendedName>
        <fullName evidence="6 12">Triosephosphate isomerase</fullName>
        <shortName evidence="12">TIM</shortName>
        <shortName evidence="12">TPI</shortName>
        <ecNumber evidence="5 12">5.3.1.1</ecNumber>
    </recommendedName>
    <alternativeName>
        <fullName evidence="12">Triose-phosphate isomerase</fullName>
    </alternativeName>
</protein>
<feature type="active site" description="Electrophile" evidence="12">
    <location>
        <position position="101"/>
    </location>
</feature>
<sequence>MAARKPLIAGNWKMNLNHLEAISLVQKVAFALPEKYFAKVDVTVIPPFTDLRSVQSIVDGDKLLITYGAQDVSAHDSGAYTGEISGSMLAKLGCTFVVVGHSERRQYHHEDDATVLAKAKQALKNEITPIICIGEGLGVREAGTHVEYNLEQLRGSLKGLTAEQISQVVIAYEPVWAIGTGKVASAADAQEVCGAIRGELEKLASPEVAAGVRVLYGGSVNAKNIGELIRQTDIDGALVGGASLKGDEFATLSAIAAGGPLP</sequence>
<dbReference type="InterPro" id="IPR020861">
    <property type="entry name" value="Triosephosphate_isomerase_AS"/>
</dbReference>
<dbReference type="InterPro" id="IPR035990">
    <property type="entry name" value="TIM_sf"/>
</dbReference>
<comment type="pathway">
    <text evidence="12 13">Carbohydrate degradation; glycolysis; D-glyceraldehyde 3-phosphate from glycerone phosphate: step 1/1.</text>
</comment>
<comment type="function">
    <text evidence="11 12">Involved in the gluconeogenesis. Catalyzes stereospecifically the conversion of dihydroxyacetone phosphate (DHAP) to D-glyceraldehyde-3-phosphate (G3P).</text>
</comment>
<dbReference type="GO" id="GO:0019563">
    <property type="term" value="P:glycerol catabolic process"/>
    <property type="evidence" value="ECO:0007669"/>
    <property type="project" value="TreeGrafter"/>
</dbReference>
<dbReference type="GO" id="GO:0006096">
    <property type="term" value="P:glycolytic process"/>
    <property type="evidence" value="ECO:0007669"/>
    <property type="project" value="UniProtKB-UniRule"/>
</dbReference>
<dbReference type="EMBL" id="PJMW01000002">
    <property type="protein sequence ID" value="PKV81384.1"/>
    <property type="molecule type" value="Genomic_DNA"/>
</dbReference>